<organism evidence="1 2">
    <name type="scientific">Gryllotalpicola kribbensis</name>
    <dbReference type="NCBI Taxonomy" id="993084"/>
    <lineage>
        <taxon>Bacteria</taxon>
        <taxon>Bacillati</taxon>
        <taxon>Actinomycetota</taxon>
        <taxon>Actinomycetes</taxon>
        <taxon>Micrococcales</taxon>
        <taxon>Microbacteriaceae</taxon>
        <taxon>Gryllotalpicola</taxon>
    </lineage>
</organism>
<evidence type="ECO:0000313" key="1">
    <source>
        <dbReference type="EMBL" id="GAA4188836.1"/>
    </source>
</evidence>
<sequence>MSSAEIQPWDDNQVMDDDRSRRELTEGLFRQRRAYLGDDVFLWDGPHDNTAHDLIDAEIWHTTFDLPTDVLLRTTDNNGQMIDDMHSQGLAWLDALPLDDTLWPFFHDAYMDVLDEFQAAPFIAAHGFYRQAGAGLRNALEIMARAARFAVRHDEPGYKAWRTGTAVPPPFGNCSDLLRQTPAGIAIDTQLGGAGLFGVNPNGVLRDLYASLSNFSHAHPGSTNGDIWQSNGPVYRFEAFTTFWTLYCDTSIACFALLKMSDPAAKGTDALLDHAASTLPGAHWHGLAEATVRALSLDS</sequence>
<proteinExistence type="predicted"/>
<gene>
    <name evidence="1" type="ORF">GCM10022288_15710</name>
</gene>
<accession>A0ABP8ASE4</accession>
<name>A0ABP8ASE4_9MICO</name>
<reference evidence="2" key="1">
    <citation type="journal article" date="2019" name="Int. J. Syst. Evol. Microbiol.">
        <title>The Global Catalogue of Microorganisms (GCM) 10K type strain sequencing project: providing services to taxonomists for standard genome sequencing and annotation.</title>
        <authorList>
            <consortium name="The Broad Institute Genomics Platform"/>
            <consortium name="The Broad Institute Genome Sequencing Center for Infectious Disease"/>
            <person name="Wu L."/>
            <person name="Ma J."/>
        </authorList>
    </citation>
    <scope>NUCLEOTIDE SEQUENCE [LARGE SCALE GENOMIC DNA]</scope>
    <source>
        <strain evidence="2">JCM 17593</strain>
    </source>
</reference>
<comment type="caution">
    <text evidence="1">The sequence shown here is derived from an EMBL/GenBank/DDBJ whole genome shotgun (WGS) entry which is preliminary data.</text>
</comment>
<protein>
    <submittedName>
        <fullName evidence="1">Uncharacterized protein</fullName>
    </submittedName>
</protein>
<dbReference type="Proteomes" id="UP001500213">
    <property type="component" value="Unassembled WGS sequence"/>
</dbReference>
<dbReference type="EMBL" id="BAABBX010000013">
    <property type="protein sequence ID" value="GAA4188836.1"/>
    <property type="molecule type" value="Genomic_DNA"/>
</dbReference>
<keyword evidence="2" id="KW-1185">Reference proteome</keyword>
<evidence type="ECO:0000313" key="2">
    <source>
        <dbReference type="Proteomes" id="UP001500213"/>
    </source>
</evidence>